<evidence type="ECO:0000313" key="1">
    <source>
        <dbReference type="EMBL" id="GFO42719.1"/>
    </source>
</evidence>
<reference evidence="1 2" key="1">
    <citation type="journal article" date="2021" name="Elife">
        <title>Chloroplast acquisition without the gene transfer in kleptoplastic sea slugs, Plakobranchus ocellatus.</title>
        <authorList>
            <person name="Maeda T."/>
            <person name="Takahashi S."/>
            <person name="Yoshida T."/>
            <person name="Shimamura S."/>
            <person name="Takaki Y."/>
            <person name="Nagai Y."/>
            <person name="Toyoda A."/>
            <person name="Suzuki Y."/>
            <person name="Arimoto A."/>
            <person name="Ishii H."/>
            <person name="Satoh N."/>
            <person name="Nishiyama T."/>
            <person name="Hasebe M."/>
            <person name="Maruyama T."/>
            <person name="Minagawa J."/>
            <person name="Obokata J."/>
            <person name="Shigenobu S."/>
        </authorList>
    </citation>
    <scope>NUCLEOTIDE SEQUENCE [LARGE SCALE GENOMIC DNA]</scope>
</reference>
<dbReference type="EMBL" id="BLXT01007816">
    <property type="protein sequence ID" value="GFO42719.1"/>
    <property type="molecule type" value="Genomic_DNA"/>
</dbReference>
<name>A0AAV4DF40_9GAST</name>
<accession>A0AAV4DF40</accession>
<evidence type="ECO:0000313" key="2">
    <source>
        <dbReference type="Proteomes" id="UP000735302"/>
    </source>
</evidence>
<proteinExistence type="predicted"/>
<evidence type="ECO:0008006" key="3">
    <source>
        <dbReference type="Google" id="ProtNLM"/>
    </source>
</evidence>
<protein>
    <recommendedName>
        <fullName evidence="3">Lipocalin/cytosolic fatty-acid binding domain-containing protein</fullName>
    </recommendedName>
</protein>
<gene>
    <name evidence="1" type="ORF">PoB_006922400</name>
</gene>
<sequence>MTRGHPNWHWKAKLILYTSPVLKALEMDSFSAKSIFWVLMAVLLTLTQYCEAVAPLLGWGFNVLSIKRECITFTHKYWFHVKFIKEQEANVRIAYCTEVTTPCLEPRYEKHRNDGSCIASFILNAEDVKEFNLYFSSVKGDNLRLMRIGLTTFGGNDFLETMDFLDDLNIVTVPAEEVVYTPGEDAIFSVR</sequence>
<comment type="caution">
    <text evidence="1">The sequence shown here is derived from an EMBL/GenBank/DDBJ whole genome shotgun (WGS) entry which is preliminary data.</text>
</comment>
<dbReference type="Proteomes" id="UP000735302">
    <property type="component" value="Unassembled WGS sequence"/>
</dbReference>
<keyword evidence="2" id="KW-1185">Reference proteome</keyword>
<dbReference type="AlphaFoldDB" id="A0AAV4DF40"/>
<organism evidence="1 2">
    <name type="scientific">Plakobranchus ocellatus</name>
    <dbReference type="NCBI Taxonomy" id="259542"/>
    <lineage>
        <taxon>Eukaryota</taxon>
        <taxon>Metazoa</taxon>
        <taxon>Spiralia</taxon>
        <taxon>Lophotrochozoa</taxon>
        <taxon>Mollusca</taxon>
        <taxon>Gastropoda</taxon>
        <taxon>Heterobranchia</taxon>
        <taxon>Euthyneura</taxon>
        <taxon>Panpulmonata</taxon>
        <taxon>Sacoglossa</taxon>
        <taxon>Placobranchoidea</taxon>
        <taxon>Plakobranchidae</taxon>
        <taxon>Plakobranchus</taxon>
    </lineage>
</organism>